<accession>A0A504YRF3</accession>
<dbReference type="EMBL" id="SUNJ01006462">
    <property type="protein sequence ID" value="TPP62766.1"/>
    <property type="molecule type" value="Genomic_DNA"/>
</dbReference>
<organism evidence="2 3">
    <name type="scientific">Fasciola gigantica</name>
    <name type="common">Giant liver fluke</name>
    <dbReference type="NCBI Taxonomy" id="46835"/>
    <lineage>
        <taxon>Eukaryota</taxon>
        <taxon>Metazoa</taxon>
        <taxon>Spiralia</taxon>
        <taxon>Lophotrochozoa</taxon>
        <taxon>Platyhelminthes</taxon>
        <taxon>Trematoda</taxon>
        <taxon>Digenea</taxon>
        <taxon>Plagiorchiida</taxon>
        <taxon>Echinostomata</taxon>
        <taxon>Echinostomatoidea</taxon>
        <taxon>Fasciolidae</taxon>
        <taxon>Fasciola</taxon>
    </lineage>
</organism>
<evidence type="ECO:0000313" key="2">
    <source>
        <dbReference type="EMBL" id="TPP62766.1"/>
    </source>
</evidence>
<name>A0A504YRF3_FASGI</name>
<evidence type="ECO:0000256" key="1">
    <source>
        <dbReference type="SAM" id="MobiDB-lite"/>
    </source>
</evidence>
<feature type="region of interest" description="Disordered" evidence="1">
    <location>
        <begin position="63"/>
        <end position="87"/>
    </location>
</feature>
<evidence type="ECO:0000313" key="3">
    <source>
        <dbReference type="Proteomes" id="UP000316759"/>
    </source>
</evidence>
<comment type="caution">
    <text evidence="2">The sequence shown here is derived from an EMBL/GenBank/DDBJ whole genome shotgun (WGS) entry which is preliminary data.</text>
</comment>
<reference evidence="2 3" key="1">
    <citation type="submission" date="2019-04" db="EMBL/GenBank/DDBJ databases">
        <title>Annotation for the trematode Fasciola gigantica.</title>
        <authorList>
            <person name="Choi Y.-J."/>
        </authorList>
    </citation>
    <scope>NUCLEOTIDE SEQUENCE [LARGE SCALE GENOMIC DNA]</scope>
    <source>
        <strain evidence="2">Uganda_cow_1</strain>
    </source>
</reference>
<dbReference type="AlphaFoldDB" id="A0A504YRF3"/>
<gene>
    <name evidence="2" type="ORF">FGIG_06388</name>
</gene>
<protein>
    <submittedName>
        <fullName evidence="2">Uncharacterized protein</fullName>
    </submittedName>
</protein>
<sequence>MLGLSTTGISDPETKDDFLLNMPTFLQAALFRVRKLEACGEALRQLPNETIAAYNPLFSSRNRAASHQSHTRGRSLTAVTTENSDRGPITVDTTQLCSAPVSPSIVLCPYPLFH</sequence>
<proteinExistence type="predicted"/>
<keyword evidence="3" id="KW-1185">Reference proteome</keyword>
<dbReference type="Proteomes" id="UP000316759">
    <property type="component" value="Unassembled WGS sequence"/>
</dbReference>